<feature type="compositionally biased region" description="Basic and acidic residues" evidence="1">
    <location>
        <begin position="1"/>
        <end position="11"/>
    </location>
</feature>
<keyword evidence="2" id="KW-1133">Transmembrane helix</keyword>
<evidence type="ECO:0000313" key="4">
    <source>
        <dbReference type="EMBL" id="KAK4258567.1"/>
    </source>
</evidence>
<protein>
    <recommendedName>
        <fullName evidence="3">Transposase MuDR plant domain-containing protein</fullName>
    </recommendedName>
</protein>
<feature type="domain" description="Transposase MuDR plant" evidence="3">
    <location>
        <begin position="159"/>
        <end position="200"/>
    </location>
</feature>
<feature type="compositionally biased region" description="Low complexity" evidence="1">
    <location>
        <begin position="93"/>
        <end position="103"/>
    </location>
</feature>
<feature type="region of interest" description="Disordered" evidence="1">
    <location>
        <begin position="85"/>
        <end position="135"/>
    </location>
</feature>
<evidence type="ECO:0000259" key="3">
    <source>
        <dbReference type="Pfam" id="PF03108"/>
    </source>
</evidence>
<organism evidence="4 5">
    <name type="scientific">Acacia crassicarpa</name>
    <name type="common">northern wattle</name>
    <dbReference type="NCBI Taxonomy" id="499986"/>
    <lineage>
        <taxon>Eukaryota</taxon>
        <taxon>Viridiplantae</taxon>
        <taxon>Streptophyta</taxon>
        <taxon>Embryophyta</taxon>
        <taxon>Tracheophyta</taxon>
        <taxon>Spermatophyta</taxon>
        <taxon>Magnoliopsida</taxon>
        <taxon>eudicotyledons</taxon>
        <taxon>Gunneridae</taxon>
        <taxon>Pentapetalae</taxon>
        <taxon>rosids</taxon>
        <taxon>fabids</taxon>
        <taxon>Fabales</taxon>
        <taxon>Fabaceae</taxon>
        <taxon>Caesalpinioideae</taxon>
        <taxon>mimosoid clade</taxon>
        <taxon>Acacieae</taxon>
        <taxon>Acacia</taxon>
    </lineage>
</organism>
<dbReference type="Proteomes" id="UP001293593">
    <property type="component" value="Unassembled WGS sequence"/>
</dbReference>
<evidence type="ECO:0000256" key="1">
    <source>
        <dbReference type="SAM" id="MobiDB-lite"/>
    </source>
</evidence>
<dbReference type="EMBL" id="JAWXYG010000011">
    <property type="protein sequence ID" value="KAK4258567.1"/>
    <property type="molecule type" value="Genomic_DNA"/>
</dbReference>
<reference evidence="4" key="1">
    <citation type="submission" date="2023-10" db="EMBL/GenBank/DDBJ databases">
        <title>Chromosome-level genome of the transformable northern wattle, Acacia crassicarpa.</title>
        <authorList>
            <person name="Massaro I."/>
            <person name="Sinha N.R."/>
            <person name="Poethig S."/>
            <person name="Leichty A.R."/>
        </authorList>
    </citation>
    <scope>NUCLEOTIDE SEQUENCE</scope>
    <source>
        <strain evidence="4">Acra3RX</strain>
        <tissue evidence="4">Leaf</tissue>
    </source>
</reference>
<dbReference type="Pfam" id="PF03108">
    <property type="entry name" value="DBD_Tnp_Mut"/>
    <property type="match status" value="1"/>
</dbReference>
<comment type="caution">
    <text evidence="4">The sequence shown here is derived from an EMBL/GenBank/DDBJ whole genome shotgun (WGS) entry which is preliminary data.</text>
</comment>
<dbReference type="AlphaFoldDB" id="A0AAE1IVJ2"/>
<keyword evidence="5" id="KW-1185">Reference proteome</keyword>
<keyword evidence="2" id="KW-0472">Membrane</keyword>
<feature type="region of interest" description="Disordered" evidence="1">
    <location>
        <begin position="1"/>
        <end position="30"/>
    </location>
</feature>
<accession>A0AAE1IVJ2</accession>
<evidence type="ECO:0000313" key="5">
    <source>
        <dbReference type="Proteomes" id="UP001293593"/>
    </source>
</evidence>
<sequence length="224" mass="24957">MASKAKDKDVNEEGSENTMKEKGESAIQETVNEEYNVPANVEGFIELRGLSDSYDEIEFLGEEYNVPKDAEDSDVIVLDTQWTRSYDDDSSGDESYMGQSSSSDVEESLSDDFGSEEFNVEAESDSDEDGLGSENDDVSLKQLCVLPEAERSGTMPSFIVGMTFEDKKELKRAVDEYAVSRGVKLRTVRSDRKTFRVLCMLSTFIAVLVVQCQFLFAVLVCILC</sequence>
<dbReference type="InterPro" id="IPR004332">
    <property type="entry name" value="Transposase_MuDR"/>
</dbReference>
<keyword evidence="2" id="KW-0812">Transmembrane</keyword>
<name>A0AAE1IVJ2_9FABA</name>
<evidence type="ECO:0000256" key="2">
    <source>
        <dbReference type="SAM" id="Phobius"/>
    </source>
</evidence>
<gene>
    <name evidence="4" type="ORF">QN277_005004</name>
</gene>
<proteinExistence type="predicted"/>
<feature type="transmembrane region" description="Helical" evidence="2">
    <location>
        <begin position="195"/>
        <end position="220"/>
    </location>
</feature>
<feature type="compositionally biased region" description="Acidic residues" evidence="1">
    <location>
        <begin position="104"/>
        <end position="135"/>
    </location>
</feature>